<dbReference type="GO" id="GO:0005509">
    <property type="term" value="F:calcium ion binding"/>
    <property type="evidence" value="ECO:0007669"/>
    <property type="project" value="InterPro"/>
</dbReference>
<dbReference type="SUPFAM" id="SSF57184">
    <property type="entry name" value="Growth factor receptor domain"/>
    <property type="match status" value="2"/>
</dbReference>
<feature type="disulfide bond" evidence="9">
    <location>
        <begin position="70"/>
        <end position="79"/>
    </location>
</feature>
<evidence type="ECO:0000313" key="12">
    <source>
        <dbReference type="Proteomes" id="UP000504617"/>
    </source>
</evidence>
<evidence type="ECO:0000256" key="6">
    <source>
        <dbReference type="ARBA" id="ARBA00022737"/>
    </source>
</evidence>
<feature type="domain" description="EGF-like" evidence="10">
    <location>
        <begin position="148"/>
        <end position="189"/>
    </location>
</feature>
<sequence>MCTCPNGQVSPSCGSKSVQHCNIRCMNGGSCSDDHCLCQKGYTGTHCGQPVCENGCLNGGRCVAPNRCACTYGFTGPQCERDYRTGPCFTLVTNQMCQGQLSGIVCTKTLCCATVGRAWGHPCEMCPAQPSPCRRGFIPNIRTGACQDVDECQAIPGICQGGKCINAVGSFECKCPAGHKFNEVTQKCDDIDECSTIPGICEGGECSNTISSYFCKCPSGYATTSDGTGCIGEYIATVNFTQANLCQVYQNLCINGRCIPTPGSYRCECKKGFELDIRGECIEEYHGLCSSGPGITASGNDINECALNPDICPNGVCENLRGTYKCICNSGYEVDSTGKVCLDIDECAVNRLLCDNGLCRNTPGSFTCTCPKGFVYKPDLQTCEDPICAKGYSRIRGNQCDDVDECVVFPGVCTNGHCVNTMGSFICQCPSGMILDATGRRCIDIRLESCYLRHDDEDCTSPIGGRHRLDACCCSVGASWGPDCDECPIRSTPEYEALCPRGPGFSTRGEVVNGKPFYKDINECKMIPRLCTYGKCRNTIGSFRCKCDNGFALDSDERNCTGNQESRRFK</sequence>
<name>A0A6I9YGY5_9SAUR</name>
<dbReference type="PROSITE" id="PS00022">
    <property type="entry name" value="EGF_1"/>
    <property type="match status" value="1"/>
</dbReference>
<dbReference type="FunFam" id="3.90.290.10:FF:000009">
    <property type="entry name" value="Fibrillin 2"/>
    <property type="match status" value="1"/>
</dbReference>
<dbReference type="InterPro" id="IPR018097">
    <property type="entry name" value="EGF_Ca-bd_CS"/>
</dbReference>
<protein>
    <submittedName>
        <fullName evidence="13">Fibrillin-1-like</fullName>
    </submittedName>
</protein>
<keyword evidence="5" id="KW-0732">Signal</keyword>
<dbReference type="InterPro" id="IPR001881">
    <property type="entry name" value="EGF-like_Ca-bd_dom"/>
</dbReference>
<keyword evidence="8" id="KW-0325">Glycoprotein</keyword>
<keyword evidence="12" id="KW-1185">Reference proteome</keyword>
<reference evidence="13" key="1">
    <citation type="submission" date="2025-08" db="UniProtKB">
        <authorList>
            <consortium name="RefSeq"/>
        </authorList>
    </citation>
    <scope>IDENTIFICATION</scope>
</reference>
<evidence type="ECO:0000313" key="13">
    <source>
        <dbReference type="RefSeq" id="XP_013923451.1"/>
    </source>
</evidence>
<dbReference type="InterPro" id="IPR000152">
    <property type="entry name" value="EGF-type_Asp/Asn_hydroxyl_site"/>
</dbReference>
<keyword evidence="4 9" id="KW-0245">EGF-like domain</keyword>
<comment type="subcellular location">
    <subcellularLocation>
        <location evidence="1">Secreted</location>
        <location evidence="1">Extracellular space</location>
        <location evidence="1">Extracellular matrix</location>
    </subcellularLocation>
</comment>
<dbReference type="PROSITE" id="PS01186">
    <property type="entry name" value="EGF_2"/>
    <property type="match status" value="6"/>
</dbReference>
<dbReference type="GeneID" id="106550157"/>
<evidence type="ECO:0000256" key="5">
    <source>
        <dbReference type="ARBA" id="ARBA00022729"/>
    </source>
</evidence>
<dbReference type="Pfam" id="PF00008">
    <property type="entry name" value="EGF"/>
    <property type="match status" value="1"/>
</dbReference>
<evidence type="ECO:0000259" key="11">
    <source>
        <dbReference type="PROSITE" id="PS51364"/>
    </source>
</evidence>
<dbReference type="SUPFAM" id="SSF57196">
    <property type="entry name" value="EGF/Laminin"/>
    <property type="match status" value="1"/>
</dbReference>
<feature type="domain" description="EGF-like" evidence="10">
    <location>
        <begin position="190"/>
        <end position="231"/>
    </location>
</feature>
<dbReference type="SMART" id="SM00181">
    <property type="entry name" value="EGF"/>
    <property type="match status" value="9"/>
</dbReference>
<feature type="domain" description="EGF-like" evidence="10">
    <location>
        <begin position="402"/>
        <end position="443"/>
    </location>
</feature>
<feature type="domain" description="TB" evidence="11">
    <location>
        <begin position="86"/>
        <end position="131"/>
    </location>
</feature>
<dbReference type="Proteomes" id="UP000504617">
    <property type="component" value="Unplaced"/>
</dbReference>
<feature type="domain" description="TB" evidence="11">
    <location>
        <begin position="448"/>
        <end position="499"/>
    </location>
</feature>
<evidence type="ECO:0000259" key="10">
    <source>
        <dbReference type="PROSITE" id="PS50026"/>
    </source>
</evidence>
<keyword evidence="3" id="KW-0272">Extracellular matrix</keyword>
<dbReference type="AlphaFoldDB" id="A0A6I9YGY5"/>
<accession>A0A6I9YGY5</accession>
<dbReference type="InterPro" id="IPR017878">
    <property type="entry name" value="TB_dom"/>
</dbReference>
<dbReference type="InterPro" id="IPR000742">
    <property type="entry name" value="EGF"/>
</dbReference>
<dbReference type="Pfam" id="PF07645">
    <property type="entry name" value="EGF_CA"/>
    <property type="match status" value="6"/>
</dbReference>
<dbReference type="SMART" id="SM00179">
    <property type="entry name" value="EGF_CA"/>
    <property type="match status" value="7"/>
</dbReference>
<evidence type="ECO:0000256" key="4">
    <source>
        <dbReference type="ARBA" id="ARBA00022536"/>
    </source>
</evidence>
<dbReference type="InterPro" id="IPR051145">
    <property type="entry name" value="GAS-SHBG-PROS"/>
</dbReference>
<dbReference type="InterPro" id="IPR036773">
    <property type="entry name" value="TB_dom_sf"/>
</dbReference>
<feature type="domain" description="EGF-like" evidence="10">
    <location>
        <begin position="48"/>
        <end position="80"/>
    </location>
</feature>
<dbReference type="PANTHER" id="PTHR24040">
    <property type="entry name" value="LAMININ G-LIKE DOMAIN-CONTAINING PROTEIN"/>
    <property type="match status" value="1"/>
</dbReference>
<evidence type="ECO:0000256" key="1">
    <source>
        <dbReference type="ARBA" id="ARBA00004498"/>
    </source>
</evidence>
<feature type="disulfide bond" evidence="9">
    <location>
        <begin position="52"/>
        <end position="62"/>
    </location>
</feature>
<evidence type="ECO:0000256" key="7">
    <source>
        <dbReference type="ARBA" id="ARBA00023157"/>
    </source>
</evidence>
<dbReference type="PROSITE" id="PS50026">
    <property type="entry name" value="EGF_3"/>
    <property type="match status" value="7"/>
</dbReference>
<dbReference type="OrthoDB" id="9045857at2759"/>
<dbReference type="PANTHER" id="PTHR24040:SF16">
    <property type="entry name" value="FIBRILLIN-2-LIKE PROTEIN"/>
    <property type="match status" value="1"/>
</dbReference>
<keyword evidence="7 9" id="KW-1015">Disulfide bond</keyword>
<evidence type="ECO:0000256" key="8">
    <source>
        <dbReference type="ARBA" id="ARBA00023180"/>
    </source>
</evidence>
<dbReference type="PROSITE" id="PS00010">
    <property type="entry name" value="ASX_HYDROXYL"/>
    <property type="match status" value="6"/>
</dbReference>
<feature type="domain" description="EGF-like" evidence="10">
    <location>
        <begin position="301"/>
        <end position="342"/>
    </location>
</feature>
<dbReference type="PROSITE" id="PS01187">
    <property type="entry name" value="EGF_CA"/>
    <property type="match status" value="4"/>
</dbReference>
<dbReference type="CDD" id="cd00054">
    <property type="entry name" value="EGF_CA"/>
    <property type="match status" value="5"/>
</dbReference>
<evidence type="ECO:0000256" key="9">
    <source>
        <dbReference type="PROSITE-ProRule" id="PRU00076"/>
    </source>
</evidence>
<dbReference type="InterPro" id="IPR049883">
    <property type="entry name" value="NOTCH1_EGF-like"/>
</dbReference>
<dbReference type="Gene3D" id="3.90.290.10">
    <property type="entry name" value="TGF-beta binding (TB) domain"/>
    <property type="match status" value="2"/>
</dbReference>
<proteinExistence type="predicted"/>
<dbReference type="Pfam" id="PF00683">
    <property type="entry name" value="TB"/>
    <property type="match status" value="2"/>
</dbReference>
<keyword evidence="6" id="KW-0677">Repeat</keyword>
<evidence type="ECO:0000256" key="3">
    <source>
        <dbReference type="ARBA" id="ARBA00022530"/>
    </source>
</evidence>
<dbReference type="FunFam" id="3.90.290.10:FF:000003">
    <property type="entry name" value="Fibrillin 3"/>
    <property type="match status" value="1"/>
</dbReference>
<dbReference type="PROSITE" id="PS51364">
    <property type="entry name" value="TB"/>
    <property type="match status" value="2"/>
</dbReference>
<dbReference type="FunFam" id="2.10.25.10:FF:000097">
    <property type="entry name" value="Fibrillin 2"/>
    <property type="match status" value="1"/>
</dbReference>
<gene>
    <name evidence="13" type="primary">LOC106550157</name>
</gene>
<dbReference type="FunFam" id="2.10.25.10:FF:000003">
    <property type="entry name" value="fibrillin-1 isoform X1"/>
    <property type="match status" value="6"/>
</dbReference>
<keyword evidence="2" id="KW-0964">Secreted</keyword>
<feature type="domain" description="EGF-like" evidence="10">
    <location>
        <begin position="343"/>
        <end position="384"/>
    </location>
</feature>
<dbReference type="SUPFAM" id="SSF57581">
    <property type="entry name" value="TB module/8-cys domain"/>
    <property type="match status" value="2"/>
</dbReference>
<dbReference type="KEGG" id="tsr:106550157"/>
<dbReference type="InterPro" id="IPR009030">
    <property type="entry name" value="Growth_fac_rcpt_cys_sf"/>
</dbReference>
<evidence type="ECO:0000256" key="2">
    <source>
        <dbReference type="ARBA" id="ARBA00022525"/>
    </source>
</evidence>
<comment type="caution">
    <text evidence="9">Lacks conserved residue(s) required for the propagation of feature annotation.</text>
</comment>
<organism evidence="12 13">
    <name type="scientific">Thamnophis sirtalis</name>
    <dbReference type="NCBI Taxonomy" id="35019"/>
    <lineage>
        <taxon>Eukaryota</taxon>
        <taxon>Metazoa</taxon>
        <taxon>Chordata</taxon>
        <taxon>Craniata</taxon>
        <taxon>Vertebrata</taxon>
        <taxon>Euteleostomi</taxon>
        <taxon>Lepidosauria</taxon>
        <taxon>Squamata</taxon>
        <taxon>Bifurcata</taxon>
        <taxon>Unidentata</taxon>
        <taxon>Episquamata</taxon>
        <taxon>Toxicofera</taxon>
        <taxon>Serpentes</taxon>
        <taxon>Colubroidea</taxon>
        <taxon>Colubridae</taxon>
        <taxon>Natricinae</taxon>
        <taxon>Thamnophis</taxon>
    </lineage>
</organism>
<dbReference type="Gene3D" id="2.10.25.10">
    <property type="entry name" value="Laminin"/>
    <property type="match status" value="8"/>
</dbReference>
<dbReference type="RefSeq" id="XP_013923451.1">
    <property type="nucleotide sequence ID" value="XM_014067976.1"/>
</dbReference>
<feature type="domain" description="EGF-like" evidence="10">
    <location>
        <begin position="520"/>
        <end position="561"/>
    </location>
</feature>